<protein>
    <submittedName>
        <fullName evidence="10">MMPL family transporter</fullName>
    </submittedName>
</protein>
<evidence type="ECO:0000256" key="5">
    <source>
        <dbReference type="ARBA" id="ARBA00022989"/>
    </source>
</evidence>
<name>A0ABP6SVC5_9ACTN</name>
<dbReference type="Proteomes" id="UP001501676">
    <property type="component" value="Unassembled WGS sequence"/>
</dbReference>
<dbReference type="PANTHER" id="PTHR33406">
    <property type="entry name" value="MEMBRANE PROTEIN MJ1562-RELATED"/>
    <property type="match status" value="1"/>
</dbReference>
<evidence type="ECO:0000259" key="9">
    <source>
        <dbReference type="PROSITE" id="PS50156"/>
    </source>
</evidence>
<evidence type="ECO:0000313" key="10">
    <source>
        <dbReference type="EMBL" id="GAA3386513.1"/>
    </source>
</evidence>
<feature type="region of interest" description="Disordered" evidence="7">
    <location>
        <begin position="1"/>
        <end position="20"/>
    </location>
</feature>
<feature type="transmembrane region" description="Helical" evidence="8">
    <location>
        <begin position="31"/>
        <end position="49"/>
    </location>
</feature>
<evidence type="ECO:0000256" key="7">
    <source>
        <dbReference type="SAM" id="MobiDB-lite"/>
    </source>
</evidence>
<feature type="transmembrane region" description="Helical" evidence="8">
    <location>
        <begin position="211"/>
        <end position="232"/>
    </location>
</feature>
<evidence type="ECO:0000256" key="6">
    <source>
        <dbReference type="ARBA" id="ARBA00023136"/>
    </source>
</evidence>
<dbReference type="RefSeq" id="WP_345728143.1">
    <property type="nucleotide sequence ID" value="NZ_BAAAYN010000017.1"/>
</dbReference>
<evidence type="ECO:0000313" key="11">
    <source>
        <dbReference type="Proteomes" id="UP001501676"/>
    </source>
</evidence>
<dbReference type="PROSITE" id="PS50156">
    <property type="entry name" value="SSD"/>
    <property type="match status" value="1"/>
</dbReference>
<dbReference type="InterPro" id="IPR050545">
    <property type="entry name" value="Mycobact_MmpL"/>
</dbReference>
<evidence type="ECO:0000256" key="1">
    <source>
        <dbReference type="ARBA" id="ARBA00004651"/>
    </source>
</evidence>
<feature type="domain" description="SSD" evidence="9">
    <location>
        <begin position="549"/>
        <end position="679"/>
    </location>
</feature>
<sequence>MNSPPKYARPPVDDAPSDRADGRFHWKRGKWFVVLFWVVVLIGAGPFAGKVTEVEDNSATSFLPREAQSTRVAELLPRFQQDDLLPAVVVYARDGGLTPADRTAITADRSALAALGAGDIEGPIPSDDDAALMYVVPVDNNDDPLGAVERMRDRVAESAPAGVEVHVAGAAGNLYDAVSVFDDLDANLLLATVGVVTVLLLLTYRSPVLWILPLLAVGIGSQLATAVVYLAAKHADLPVNGQSGGILTVLVFGAGTDYALLLIARYREELRRHADRHTAMAIALRRTAPAVLASAGTVVVGLLCLLAADQNSTRSLGGTGAIGVACAAIVILTLLPALLVVVGRWAFWPLVPRVGSEATTTRFVSWHTVATVVGRRPRLLWTSAVVFLVALTLGLSSMTLGASDAQQYKTPPDSVRGQELVAKHFPAGATEPTQIVAAAGSADAVVEAARSTSGVAQVNQVVRGGDLVLVPVVLADAPDSGAAEKTVQRLRSALAELPDADAAVGGRTASTLDTRETAARDRWVVIPLALVAIMLILVAVLRSLVAPLLLIATNVLSFLAALGGTALILEGVFDVDAVDYSLPLLGFLFLVSLGVDYNVFLMTRVREEVAKSGHREGVLAGLRATGGVITSAGLVLAGTFAVFLGMPLISLLAMGLLVAVGVLLDTLLVRTVLVPALALDIGPAVWWPSWLGRRWRADR</sequence>
<dbReference type="Pfam" id="PF03176">
    <property type="entry name" value="MMPL"/>
    <property type="match status" value="2"/>
</dbReference>
<feature type="transmembrane region" description="Helical" evidence="8">
    <location>
        <begin position="580"/>
        <end position="601"/>
    </location>
</feature>
<feature type="transmembrane region" description="Helical" evidence="8">
    <location>
        <begin position="523"/>
        <end position="541"/>
    </location>
</feature>
<evidence type="ECO:0000256" key="8">
    <source>
        <dbReference type="SAM" id="Phobius"/>
    </source>
</evidence>
<comment type="subcellular location">
    <subcellularLocation>
        <location evidence="1">Cell membrane</location>
        <topology evidence="1">Multi-pass membrane protein</topology>
    </subcellularLocation>
</comment>
<feature type="transmembrane region" description="Helical" evidence="8">
    <location>
        <begin position="548"/>
        <end position="568"/>
    </location>
</feature>
<gene>
    <name evidence="10" type="ORF">GCM10020369_24190</name>
</gene>
<organism evidence="10 11">
    <name type="scientific">Cryptosporangium minutisporangium</name>
    <dbReference type="NCBI Taxonomy" id="113569"/>
    <lineage>
        <taxon>Bacteria</taxon>
        <taxon>Bacillati</taxon>
        <taxon>Actinomycetota</taxon>
        <taxon>Actinomycetes</taxon>
        <taxon>Cryptosporangiales</taxon>
        <taxon>Cryptosporangiaceae</taxon>
        <taxon>Cryptosporangium</taxon>
    </lineage>
</organism>
<dbReference type="InterPro" id="IPR000731">
    <property type="entry name" value="SSD"/>
</dbReference>
<comment type="similarity">
    <text evidence="2">Belongs to the resistance-nodulation-cell division (RND) (TC 2.A.6) family. MmpL subfamily.</text>
</comment>
<feature type="transmembrane region" description="Helical" evidence="8">
    <location>
        <begin position="186"/>
        <end position="204"/>
    </location>
</feature>
<feature type="transmembrane region" description="Helical" evidence="8">
    <location>
        <begin position="622"/>
        <end position="643"/>
    </location>
</feature>
<keyword evidence="5 8" id="KW-1133">Transmembrane helix</keyword>
<dbReference type="SUPFAM" id="SSF82866">
    <property type="entry name" value="Multidrug efflux transporter AcrB transmembrane domain"/>
    <property type="match status" value="2"/>
</dbReference>
<accession>A0ABP6SVC5</accession>
<comment type="caution">
    <text evidence="10">The sequence shown here is derived from an EMBL/GenBank/DDBJ whole genome shotgun (WGS) entry which is preliminary data.</text>
</comment>
<evidence type="ECO:0000256" key="3">
    <source>
        <dbReference type="ARBA" id="ARBA00022475"/>
    </source>
</evidence>
<proteinExistence type="inferred from homology"/>
<dbReference type="PANTHER" id="PTHR33406:SF6">
    <property type="entry name" value="MEMBRANE PROTEIN YDGH-RELATED"/>
    <property type="match status" value="1"/>
</dbReference>
<feature type="transmembrane region" description="Helical" evidence="8">
    <location>
        <begin position="320"/>
        <end position="343"/>
    </location>
</feature>
<keyword evidence="4 8" id="KW-0812">Transmembrane</keyword>
<keyword evidence="11" id="KW-1185">Reference proteome</keyword>
<reference evidence="11" key="1">
    <citation type="journal article" date="2019" name="Int. J. Syst. Evol. Microbiol.">
        <title>The Global Catalogue of Microorganisms (GCM) 10K type strain sequencing project: providing services to taxonomists for standard genome sequencing and annotation.</title>
        <authorList>
            <consortium name="The Broad Institute Genomics Platform"/>
            <consortium name="The Broad Institute Genome Sequencing Center for Infectious Disease"/>
            <person name="Wu L."/>
            <person name="Ma J."/>
        </authorList>
    </citation>
    <scope>NUCLEOTIDE SEQUENCE [LARGE SCALE GENOMIC DNA]</scope>
    <source>
        <strain evidence="11">JCM 9458</strain>
    </source>
</reference>
<keyword evidence="3" id="KW-1003">Cell membrane</keyword>
<feature type="transmembrane region" description="Helical" evidence="8">
    <location>
        <begin position="244"/>
        <end position="266"/>
    </location>
</feature>
<keyword evidence="6 8" id="KW-0472">Membrane</keyword>
<feature type="transmembrane region" description="Helical" evidence="8">
    <location>
        <begin position="379"/>
        <end position="402"/>
    </location>
</feature>
<dbReference type="InterPro" id="IPR004869">
    <property type="entry name" value="MMPL_dom"/>
</dbReference>
<dbReference type="EMBL" id="BAAAYN010000017">
    <property type="protein sequence ID" value="GAA3386513.1"/>
    <property type="molecule type" value="Genomic_DNA"/>
</dbReference>
<evidence type="ECO:0000256" key="4">
    <source>
        <dbReference type="ARBA" id="ARBA00022692"/>
    </source>
</evidence>
<evidence type="ECO:0000256" key="2">
    <source>
        <dbReference type="ARBA" id="ARBA00010157"/>
    </source>
</evidence>
<dbReference type="Gene3D" id="1.20.1640.10">
    <property type="entry name" value="Multidrug efflux transporter AcrB transmembrane domain"/>
    <property type="match status" value="2"/>
</dbReference>
<feature type="transmembrane region" description="Helical" evidence="8">
    <location>
        <begin position="287"/>
        <end position="308"/>
    </location>
</feature>